<accession>A0A4Q9PW75</accession>
<dbReference type="EMBL" id="ML145121">
    <property type="protein sequence ID" value="TBU58749.1"/>
    <property type="molecule type" value="Genomic_DNA"/>
</dbReference>
<keyword evidence="3" id="KW-1185">Reference proteome</keyword>
<proteinExistence type="predicted"/>
<keyword evidence="1" id="KW-0812">Transmembrane</keyword>
<protein>
    <submittedName>
        <fullName evidence="2">Uncharacterized protein</fullName>
    </submittedName>
</protein>
<dbReference type="Proteomes" id="UP000292082">
    <property type="component" value="Unassembled WGS sequence"/>
</dbReference>
<organism evidence="2 3">
    <name type="scientific">Dichomitus squalens</name>
    <dbReference type="NCBI Taxonomy" id="114155"/>
    <lineage>
        <taxon>Eukaryota</taxon>
        <taxon>Fungi</taxon>
        <taxon>Dikarya</taxon>
        <taxon>Basidiomycota</taxon>
        <taxon>Agaricomycotina</taxon>
        <taxon>Agaricomycetes</taxon>
        <taxon>Polyporales</taxon>
        <taxon>Polyporaceae</taxon>
        <taxon>Dichomitus</taxon>
    </lineage>
</organism>
<feature type="transmembrane region" description="Helical" evidence="1">
    <location>
        <begin position="48"/>
        <end position="66"/>
    </location>
</feature>
<gene>
    <name evidence="2" type="ORF">BD310DRAFT_450046</name>
</gene>
<evidence type="ECO:0000313" key="2">
    <source>
        <dbReference type="EMBL" id="TBU58749.1"/>
    </source>
</evidence>
<evidence type="ECO:0000313" key="3">
    <source>
        <dbReference type="Proteomes" id="UP000292082"/>
    </source>
</evidence>
<reference evidence="2 3" key="1">
    <citation type="submission" date="2019-01" db="EMBL/GenBank/DDBJ databases">
        <title>Draft genome sequences of three monokaryotic isolates of the white-rot basidiomycete fungus Dichomitus squalens.</title>
        <authorList>
            <consortium name="DOE Joint Genome Institute"/>
            <person name="Lopez S.C."/>
            <person name="Andreopoulos B."/>
            <person name="Pangilinan J."/>
            <person name="Lipzen A."/>
            <person name="Riley R."/>
            <person name="Ahrendt S."/>
            <person name="Ng V."/>
            <person name="Barry K."/>
            <person name="Daum C."/>
            <person name="Grigoriev I.V."/>
            <person name="Hilden K.S."/>
            <person name="Makela M.R."/>
            <person name="de Vries R.P."/>
        </authorList>
    </citation>
    <scope>NUCLEOTIDE SEQUENCE [LARGE SCALE GENOMIC DNA]</scope>
    <source>
        <strain evidence="2 3">CBS 464.89</strain>
    </source>
</reference>
<name>A0A4Q9PW75_9APHY</name>
<keyword evidence="1" id="KW-0472">Membrane</keyword>
<sequence length="85" mass="10167">MRRFQEQPCGWTLDDAQEPCRLFPMYRRGDPVCAWPYTKPRRPLFNGGMRWISAAFVSGLVIRFYYHKLDFAMHLAVRRIGKEAW</sequence>
<keyword evidence="1" id="KW-1133">Transmembrane helix</keyword>
<evidence type="ECO:0000256" key="1">
    <source>
        <dbReference type="SAM" id="Phobius"/>
    </source>
</evidence>
<dbReference type="AlphaFoldDB" id="A0A4Q9PW75"/>